<keyword evidence="4 7" id="KW-0812">Transmembrane</keyword>
<comment type="subcellular location">
    <subcellularLocation>
        <location evidence="1">Cell membrane</location>
        <topology evidence="1">Multi-pass membrane protein</topology>
    </subcellularLocation>
</comment>
<evidence type="ECO:0000256" key="1">
    <source>
        <dbReference type="ARBA" id="ARBA00004651"/>
    </source>
</evidence>
<feature type="transmembrane region" description="Helical" evidence="7">
    <location>
        <begin position="324"/>
        <end position="348"/>
    </location>
</feature>
<reference evidence="8 9" key="1">
    <citation type="submission" date="2016-10" db="EMBL/GenBank/DDBJ databases">
        <title>Paenibacillus species isolates.</title>
        <authorList>
            <person name="Beno S.M."/>
        </authorList>
    </citation>
    <scope>NUCLEOTIDE SEQUENCE [LARGE SCALE GENOMIC DNA]</scope>
    <source>
        <strain evidence="8 9">FSL H7-0710</strain>
    </source>
</reference>
<evidence type="ECO:0000313" key="9">
    <source>
        <dbReference type="Proteomes" id="UP000187439"/>
    </source>
</evidence>
<dbReference type="Pfam" id="PF07690">
    <property type="entry name" value="MFS_1"/>
    <property type="match status" value="1"/>
</dbReference>
<feature type="transmembrane region" description="Helical" evidence="7">
    <location>
        <begin position="394"/>
        <end position="413"/>
    </location>
</feature>
<dbReference type="SUPFAM" id="SSF103473">
    <property type="entry name" value="MFS general substrate transporter"/>
    <property type="match status" value="1"/>
</dbReference>
<dbReference type="Gene3D" id="1.20.1250.20">
    <property type="entry name" value="MFS general substrate transporter like domains"/>
    <property type="match status" value="1"/>
</dbReference>
<feature type="transmembrane region" description="Helical" evidence="7">
    <location>
        <begin position="228"/>
        <end position="253"/>
    </location>
</feature>
<keyword evidence="6 7" id="KW-0472">Membrane</keyword>
<feature type="transmembrane region" description="Helical" evidence="7">
    <location>
        <begin position="360"/>
        <end position="382"/>
    </location>
</feature>
<feature type="transmembrane region" description="Helical" evidence="7">
    <location>
        <begin position="48"/>
        <end position="68"/>
    </location>
</feature>
<dbReference type="PANTHER" id="PTHR43266:SF2">
    <property type="entry name" value="MAJOR FACILITATOR SUPERFAMILY (MFS) PROFILE DOMAIN-CONTAINING PROTEIN"/>
    <property type="match status" value="1"/>
</dbReference>
<dbReference type="PANTHER" id="PTHR43266">
    <property type="entry name" value="MACROLIDE-EFFLUX PROTEIN"/>
    <property type="match status" value="1"/>
</dbReference>
<comment type="caution">
    <text evidence="8">The sequence shown here is derived from an EMBL/GenBank/DDBJ whole genome shotgun (WGS) entry which is preliminary data.</text>
</comment>
<evidence type="ECO:0000256" key="7">
    <source>
        <dbReference type="SAM" id="Phobius"/>
    </source>
</evidence>
<dbReference type="GO" id="GO:0022857">
    <property type="term" value="F:transmembrane transporter activity"/>
    <property type="evidence" value="ECO:0007669"/>
    <property type="project" value="InterPro"/>
</dbReference>
<gene>
    <name evidence="8" type="ORF">BSK52_02555</name>
</gene>
<protein>
    <recommendedName>
        <fullName evidence="10">MFS transporter</fullName>
    </recommendedName>
</protein>
<dbReference type="CDD" id="cd06173">
    <property type="entry name" value="MFS_MefA_like"/>
    <property type="match status" value="1"/>
</dbReference>
<evidence type="ECO:0000256" key="5">
    <source>
        <dbReference type="ARBA" id="ARBA00022989"/>
    </source>
</evidence>
<dbReference type="EMBL" id="MPTC01000001">
    <property type="protein sequence ID" value="OMD44427.1"/>
    <property type="molecule type" value="Genomic_DNA"/>
</dbReference>
<evidence type="ECO:0000256" key="2">
    <source>
        <dbReference type="ARBA" id="ARBA00022448"/>
    </source>
</evidence>
<feature type="transmembrane region" description="Helical" evidence="7">
    <location>
        <begin position="299"/>
        <end position="318"/>
    </location>
</feature>
<dbReference type="InterPro" id="IPR011701">
    <property type="entry name" value="MFS"/>
</dbReference>
<organism evidence="8 9">
    <name type="scientific">Paenibacillus odorifer</name>
    <dbReference type="NCBI Taxonomy" id="189426"/>
    <lineage>
        <taxon>Bacteria</taxon>
        <taxon>Bacillati</taxon>
        <taxon>Bacillota</taxon>
        <taxon>Bacilli</taxon>
        <taxon>Bacillales</taxon>
        <taxon>Paenibacillaceae</taxon>
        <taxon>Paenibacillus</taxon>
    </lineage>
</organism>
<feature type="transmembrane region" description="Helical" evidence="7">
    <location>
        <begin position="273"/>
        <end position="292"/>
    </location>
</feature>
<accession>A0A1R0YAP6</accession>
<evidence type="ECO:0000256" key="4">
    <source>
        <dbReference type="ARBA" id="ARBA00022692"/>
    </source>
</evidence>
<feature type="transmembrane region" description="Helical" evidence="7">
    <location>
        <begin position="20"/>
        <end position="42"/>
    </location>
</feature>
<proteinExistence type="predicted"/>
<evidence type="ECO:0000256" key="6">
    <source>
        <dbReference type="ARBA" id="ARBA00023136"/>
    </source>
</evidence>
<dbReference type="AlphaFoldDB" id="A0A1R0YAP6"/>
<sequence>MGNQSAIAIFKGQKGYSRLFTAGLINGIGDRFTSVAVLALVLQLTGSGMAVGISLGVRLLPYLFLAPLGGVLGSKFPRQYIMITTDILRVPVALAFLWVDGVDKLWLLYSANFLLAAGEAIYSPVRKSTIPLMVTKDSLLMVNGMEQLMSGCVLILGAFSGGMVSMWFGPEAAFVMNALSFLVAAILIYGIDFPQNTSRGNDDKKELDYPNGFIAKAEHSQKISRMRALGIVIGGSITLQVIFGYELLVPMLNGLDNVLISIYAVQEFQAGDMGVGAFYAALGIGLSLSFFAGRYVKRGLLIVAIGGLMIEGLLLMSISSSNHFMIAFMLYILLSFAGGTGNACLDTLVMRETPSTMQPIMFGLLSAVGNTLIGLSMLLAGWLLEWVEPRTLGFAGGAGFSGIAILLAGYAWIRSKKSGEFTAPWKVF</sequence>
<feature type="transmembrane region" description="Helical" evidence="7">
    <location>
        <begin position="174"/>
        <end position="191"/>
    </location>
</feature>
<dbReference type="InterPro" id="IPR036259">
    <property type="entry name" value="MFS_trans_sf"/>
</dbReference>
<keyword evidence="5 7" id="KW-1133">Transmembrane helix</keyword>
<dbReference type="GO" id="GO:0005886">
    <property type="term" value="C:plasma membrane"/>
    <property type="evidence" value="ECO:0007669"/>
    <property type="project" value="UniProtKB-SubCell"/>
</dbReference>
<name>A0A1R0YAP6_9BACL</name>
<dbReference type="Proteomes" id="UP000187439">
    <property type="component" value="Unassembled WGS sequence"/>
</dbReference>
<keyword evidence="3" id="KW-1003">Cell membrane</keyword>
<evidence type="ECO:0008006" key="10">
    <source>
        <dbReference type="Google" id="ProtNLM"/>
    </source>
</evidence>
<evidence type="ECO:0000256" key="3">
    <source>
        <dbReference type="ARBA" id="ARBA00022475"/>
    </source>
</evidence>
<keyword evidence="2" id="KW-0813">Transport</keyword>
<feature type="transmembrane region" description="Helical" evidence="7">
    <location>
        <begin position="146"/>
        <end position="168"/>
    </location>
</feature>
<evidence type="ECO:0000313" key="8">
    <source>
        <dbReference type="EMBL" id="OMD44427.1"/>
    </source>
</evidence>